<feature type="compositionally biased region" description="Polar residues" evidence="7">
    <location>
        <begin position="282"/>
        <end position="295"/>
    </location>
</feature>
<dbReference type="AlphaFoldDB" id="A0A6P4ZID4"/>
<dbReference type="GO" id="GO:0120539">
    <property type="term" value="F:4-hydroxy-3-methoxy-5-polyprenylbenzoate decarboxylase activity"/>
    <property type="evidence" value="ECO:0007669"/>
    <property type="project" value="UniProtKB-EC"/>
</dbReference>
<evidence type="ECO:0000256" key="2">
    <source>
        <dbReference type="ARBA" id="ARBA00022792"/>
    </source>
</evidence>
<gene>
    <name evidence="9" type="primary">LOC109482609</name>
</gene>
<dbReference type="EC" id="4.1.1.130" evidence="6"/>
<protein>
    <recommendedName>
        <fullName evidence="6">Ubiquinone biosynthesis protein COQ4 homolog, mitochondrial</fullName>
    </recommendedName>
    <alternativeName>
        <fullName evidence="6">4-hydroxy-3-methoxy-5-polyprenylbenzoate decarboxylase</fullName>
        <ecNumber evidence="6">4.1.1.130</ecNumber>
    </alternativeName>
    <alternativeName>
        <fullName evidence="6">Coenzyme Q biosynthesis protein 4 homolog</fullName>
    </alternativeName>
</protein>
<keyword evidence="2 6" id="KW-0999">Mitochondrion inner membrane</keyword>
<name>A0A6P4ZID4_BRABE</name>
<feature type="region of interest" description="Disordered" evidence="7">
    <location>
        <begin position="273"/>
        <end position="295"/>
    </location>
</feature>
<evidence type="ECO:0000256" key="3">
    <source>
        <dbReference type="ARBA" id="ARBA00023128"/>
    </source>
</evidence>
<feature type="binding site" evidence="6">
    <location>
        <position position="188"/>
    </location>
    <ligand>
        <name>Zn(2+)</name>
        <dbReference type="ChEBI" id="CHEBI:29105"/>
    </ligand>
</feature>
<evidence type="ECO:0000256" key="6">
    <source>
        <dbReference type="HAMAP-Rule" id="MF_03111"/>
    </source>
</evidence>
<dbReference type="GO" id="GO:0008270">
    <property type="term" value="F:zinc ion binding"/>
    <property type="evidence" value="ECO:0007669"/>
    <property type="project" value="UniProtKB-UniRule"/>
</dbReference>
<keyword evidence="1 6" id="KW-0831">Ubiquinone biosynthesis</keyword>
<dbReference type="UniPathway" id="UPA00232"/>
<dbReference type="Proteomes" id="UP000515135">
    <property type="component" value="Unplaced"/>
</dbReference>
<comment type="subunit">
    <text evidence="6">Component of a multi-subunit COQ enzyme complex.</text>
</comment>
<organism evidence="8 9">
    <name type="scientific">Branchiostoma belcheri</name>
    <name type="common">Amphioxus</name>
    <dbReference type="NCBI Taxonomy" id="7741"/>
    <lineage>
        <taxon>Eukaryota</taxon>
        <taxon>Metazoa</taxon>
        <taxon>Chordata</taxon>
        <taxon>Cephalochordata</taxon>
        <taxon>Leptocardii</taxon>
        <taxon>Amphioxiformes</taxon>
        <taxon>Branchiostomatidae</taxon>
        <taxon>Branchiostoma</taxon>
    </lineage>
</organism>
<comment type="pathway">
    <text evidence="6">Cofactor biosynthesis; ubiquinone biosynthesis.</text>
</comment>
<evidence type="ECO:0000256" key="7">
    <source>
        <dbReference type="SAM" id="MobiDB-lite"/>
    </source>
</evidence>
<dbReference type="Pfam" id="PF05019">
    <property type="entry name" value="Coq4"/>
    <property type="match status" value="1"/>
</dbReference>
<dbReference type="PANTHER" id="PTHR12922">
    <property type="entry name" value="UBIQUINONE BIOSYNTHESIS PROTEIN"/>
    <property type="match status" value="1"/>
</dbReference>
<feature type="binding site" evidence="6">
    <location>
        <position position="185"/>
    </location>
    <ligand>
        <name>Zn(2+)</name>
        <dbReference type="ChEBI" id="CHEBI:29105"/>
    </ligand>
</feature>
<keyword evidence="6" id="KW-0862">Zinc</keyword>
<keyword evidence="6" id="KW-0479">Metal-binding</keyword>
<proteinExistence type="inferred from homology"/>
<keyword evidence="5 6" id="KW-0456">Lyase</keyword>
<dbReference type="KEGG" id="bbel:109482609"/>
<reference evidence="9" key="1">
    <citation type="submission" date="2025-08" db="UniProtKB">
        <authorList>
            <consortium name="RefSeq"/>
        </authorList>
    </citation>
    <scope>IDENTIFICATION</scope>
    <source>
        <tissue evidence="9">Gonad</tissue>
    </source>
</reference>
<accession>A0A6P4ZID4</accession>
<evidence type="ECO:0000313" key="9">
    <source>
        <dbReference type="RefSeq" id="XP_019640965.1"/>
    </source>
</evidence>
<comment type="cofactor">
    <cofactor evidence="6">
        <name>Zn(2+)</name>
        <dbReference type="ChEBI" id="CHEBI:29105"/>
    </cofactor>
</comment>
<dbReference type="GO" id="GO:0031314">
    <property type="term" value="C:extrinsic component of mitochondrial inner membrane"/>
    <property type="evidence" value="ECO:0007669"/>
    <property type="project" value="UniProtKB-UniRule"/>
</dbReference>
<comment type="subcellular location">
    <subcellularLocation>
        <location evidence="6">Mitochondrion inner membrane</location>
        <topology evidence="6">Peripheral membrane protein</topology>
        <orientation evidence="6">Matrix side</orientation>
    </subcellularLocation>
</comment>
<dbReference type="RefSeq" id="XP_019640965.1">
    <property type="nucleotide sequence ID" value="XM_019785406.1"/>
</dbReference>
<dbReference type="GeneID" id="109482609"/>
<keyword evidence="4 6" id="KW-0472">Membrane</keyword>
<evidence type="ECO:0000256" key="4">
    <source>
        <dbReference type="ARBA" id="ARBA00023136"/>
    </source>
</evidence>
<sequence>MAAHSRIFLPFRFAIFTSQNIRLRPRLILLKAEHYSRISHQEGVGASSPHAEEWTPPLYQEHVPTSLFQKALLTVGSAAVAITDPYRHDMIAVLGETTGYYALMRIRDQMKADPVGQLILSERPRINTRTVDLEELRNLPEGTFGREYVNWLDRNDVTPDSRAPVKFIDDEELAYVIQRYREIHDLFHTLLGMPTNMLGECTVKMFEAVQTGLPMCAMGAVFGPLRLSSRQRWKLRNYYIPWAVRAGYSAKCLMNVYYEKRFHEPLEELKADLKIPPPPQVPKSTSSNYSRLYKR</sequence>
<dbReference type="PANTHER" id="PTHR12922:SF7">
    <property type="entry name" value="UBIQUINONE BIOSYNTHESIS PROTEIN COQ4 HOMOLOG, MITOCHONDRIAL"/>
    <property type="match status" value="1"/>
</dbReference>
<comment type="function">
    <text evidence="6">Lyase that catalyzes the C1-decarboxylation of 4-hydroxy-3-methoxy-5-(all-trans-polyprenyl)benzoic acid into 2-methoxy-6-(all-trans-polyprenyl)phenol during ubiquinone biosynthesis.</text>
</comment>
<comment type="similarity">
    <text evidence="6">Belongs to the COQ4 family.</text>
</comment>
<feature type="binding site" evidence="6">
    <location>
        <position position="184"/>
    </location>
    <ligand>
        <name>Zn(2+)</name>
        <dbReference type="ChEBI" id="CHEBI:29105"/>
    </ligand>
</feature>
<dbReference type="HAMAP" id="MF_03111">
    <property type="entry name" value="Coq4"/>
    <property type="match status" value="1"/>
</dbReference>
<evidence type="ECO:0000256" key="1">
    <source>
        <dbReference type="ARBA" id="ARBA00022688"/>
    </source>
</evidence>
<feature type="binding site" evidence="6">
    <location>
        <position position="200"/>
    </location>
    <ligand>
        <name>Zn(2+)</name>
        <dbReference type="ChEBI" id="CHEBI:29105"/>
    </ligand>
</feature>
<comment type="catalytic activity">
    <reaction evidence="6">
        <text>a 4-hydroxy-3-methoxy-5-(all-trans-polyprenyl)benzoate + H(+) = a 2-methoxy-6-(all-trans-polyprenyl)phenol + CO2</text>
        <dbReference type="Rhea" id="RHEA:81179"/>
        <dbReference type="Rhea" id="RHEA-COMP:9551"/>
        <dbReference type="Rhea" id="RHEA-COMP:10931"/>
        <dbReference type="ChEBI" id="CHEBI:15378"/>
        <dbReference type="ChEBI" id="CHEBI:16526"/>
        <dbReference type="ChEBI" id="CHEBI:62731"/>
        <dbReference type="ChEBI" id="CHEBI:84443"/>
        <dbReference type="EC" id="4.1.1.130"/>
    </reaction>
</comment>
<keyword evidence="3 6" id="KW-0496">Mitochondrion</keyword>
<keyword evidence="8" id="KW-1185">Reference proteome</keyword>
<dbReference type="OrthoDB" id="4249at2759"/>
<dbReference type="InterPro" id="IPR007715">
    <property type="entry name" value="Coq4"/>
</dbReference>
<dbReference type="InterPro" id="IPR027540">
    <property type="entry name" value="Coq4_euk"/>
</dbReference>
<evidence type="ECO:0000313" key="8">
    <source>
        <dbReference type="Proteomes" id="UP000515135"/>
    </source>
</evidence>
<evidence type="ECO:0000256" key="5">
    <source>
        <dbReference type="ARBA" id="ARBA00023239"/>
    </source>
</evidence>